<evidence type="ECO:0000256" key="17">
    <source>
        <dbReference type="SAM" id="MobiDB-lite"/>
    </source>
</evidence>
<feature type="coiled-coil region" evidence="16">
    <location>
        <begin position="554"/>
        <end position="588"/>
    </location>
</feature>
<feature type="coiled-coil region" evidence="16">
    <location>
        <begin position="619"/>
        <end position="646"/>
    </location>
</feature>
<evidence type="ECO:0000256" key="10">
    <source>
        <dbReference type="ARBA" id="ARBA00023212"/>
    </source>
</evidence>
<keyword evidence="9" id="KW-0969">Cilium</keyword>
<name>A0A7R9JXM0_TIMGE</name>
<dbReference type="InterPro" id="IPR043016">
    <property type="entry name" value="IFT81_N_sf"/>
</dbReference>
<comment type="similarity">
    <text evidence="12">Belongs to the IFT81 family.</text>
</comment>
<evidence type="ECO:0000256" key="3">
    <source>
        <dbReference type="ARBA" id="ARBA00022553"/>
    </source>
</evidence>
<dbReference type="GO" id="GO:0042073">
    <property type="term" value="P:intraciliary transport"/>
    <property type="evidence" value="ECO:0007669"/>
    <property type="project" value="InterPro"/>
</dbReference>
<evidence type="ECO:0000256" key="16">
    <source>
        <dbReference type="SAM" id="Coils"/>
    </source>
</evidence>
<keyword evidence="5" id="KW-0970">Cilium biogenesis/degradation</keyword>
<keyword evidence="2" id="KW-0963">Cytoplasm</keyword>
<evidence type="ECO:0000256" key="1">
    <source>
        <dbReference type="ARBA" id="ARBA00004120"/>
    </source>
</evidence>
<sequence>MSDQLKFIVGELNKDPLNKNVNLISFNSLNTEQILQVLTDVLAEVDPSHKVDIREEDPEQTTVRILEMLRILKYKPGPDTSSVAFRQALVQGDKNIIHPIIEWLFRNMADLKKRAYLAQYLVKVEVPVDILSDADVSTLYEQYEQLMEDFKSLHKESEALKNSGYSTAELRSDLDTMEREKDIVIKRIERMQKKVESMANREAMLSAAHTLRLEREREKELANQKQEQQTALSHAEQRVGRLQQQLKDARQASTGATSEGLLQRLEEETNVTTYIVKQKLPKELEARQLEVQILGKVLSEPAMGREDLDILNNKLANALVVLSLTAEDGEIEVRISLQVINGEINQLVERHLATKNPSEDKLAPFRQQAAIIARKKETTAELLGELRGKLTSLNEELDNQLKELAGEAVLGGEEFKRYVNKLRGRSSLYKRHRAELLALKAESGVLTRTIELLQTRNESVRQGLSAEEMRHGVSGFQVARQKLEQVSVEKAVVDQEKGKTLEDISSLVQQLSQRIASKKAQLAPIIKELRPLREQHQELSMEYEKKKKIHDTTAAGLESSTGKLEQEVKSLRENLEEDESQCYMLEAQCVIHQVRLDRLAEEIKFYISSNPGDKARSLREQLSACINEQEKVSRQLKEQQQLVKENQTNRARQVKLWSNLHKLLECKKKCLQEAQQNSGVVHRERGAETLILQ</sequence>
<keyword evidence="11" id="KW-0966">Cell projection</keyword>
<dbReference type="GO" id="GO:0030154">
    <property type="term" value="P:cell differentiation"/>
    <property type="evidence" value="ECO:0007669"/>
    <property type="project" value="UniProtKB-KW"/>
</dbReference>
<gene>
    <name evidence="19" type="ORF">TGEB3V08_LOCUS5267</name>
</gene>
<evidence type="ECO:0000256" key="5">
    <source>
        <dbReference type="ARBA" id="ARBA00022794"/>
    </source>
</evidence>
<comment type="function">
    <text evidence="13">Component of the intraflagellar transport (IFT) complex B: together with IFT74, forms a tubulin-binding module that specifically mediates transport of tubulin within the cilium. Binds tubulin via its CH (calponin-homology)-like region. Required for ciliogenesis. Required for proper regulation of SHH signaling. Plays an important role during spermatogenesis by modulating the assembly and elongation of the sperm flagella.</text>
</comment>
<dbReference type="PANTHER" id="PTHR15614">
    <property type="entry name" value="INTRAFLAGELLAR TRANSPORT PROTEIN 81 HOMOLOG"/>
    <property type="match status" value="1"/>
</dbReference>
<keyword evidence="10" id="KW-0206">Cytoskeleton</keyword>
<evidence type="ECO:0000256" key="9">
    <source>
        <dbReference type="ARBA" id="ARBA00023069"/>
    </source>
</evidence>
<evidence type="ECO:0000313" key="19">
    <source>
        <dbReference type="EMBL" id="CAD7593289.1"/>
    </source>
</evidence>
<evidence type="ECO:0000256" key="12">
    <source>
        <dbReference type="ARBA" id="ARBA00043983"/>
    </source>
</evidence>
<evidence type="ECO:0000256" key="13">
    <source>
        <dbReference type="ARBA" id="ARBA00055755"/>
    </source>
</evidence>
<evidence type="ECO:0000256" key="15">
    <source>
        <dbReference type="ARBA" id="ARBA00079903"/>
    </source>
</evidence>
<evidence type="ECO:0000256" key="4">
    <source>
        <dbReference type="ARBA" id="ARBA00022782"/>
    </source>
</evidence>
<comment type="subcellular location">
    <subcellularLocation>
        <location evidence="1">Cytoplasm</location>
        <location evidence="1">Cytoskeleton</location>
        <location evidence="1">Cilium basal body</location>
    </subcellularLocation>
</comment>
<keyword evidence="8 16" id="KW-0175">Coiled coil</keyword>
<proteinExistence type="inferred from homology"/>
<feature type="compositionally biased region" description="Polar residues" evidence="17">
    <location>
        <begin position="223"/>
        <end position="232"/>
    </location>
</feature>
<evidence type="ECO:0000256" key="8">
    <source>
        <dbReference type="ARBA" id="ARBA00023054"/>
    </source>
</evidence>
<dbReference type="PANTHER" id="PTHR15614:SF2">
    <property type="entry name" value="INTRAFLAGELLAR TRANSPORT PROTEIN 81 HOMOLOG"/>
    <property type="match status" value="1"/>
</dbReference>
<feature type="compositionally biased region" description="Polar residues" evidence="17">
    <location>
        <begin position="242"/>
        <end position="257"/>
    </location>
</feature>
<dbReference type="InterPro" id="IPR029600">
    <property type="entry name" value="IFT81"/>
</dbReference>
<dbReference type="FunFam" id="1.10.418.70:FF:000001">
    <property type="entry name" value="Intraflagellar transport protein 81 homolog"/>
    <property type="match status" value="1"/>
</dbReference>
<dbReference type="GO" id="GO:0015631">
    <property type="term" value="F:tubulin binding"/>
    <property type="evidence" value="ECO:0007669"/>
    <property type="project" value="InterPro"/>
</dbReference>
<feature type="region of interest" description="Disordered" evidence="17">
    <location>
        <begin position="219"/>
        <end position="261"/>
    </location>
</feature>
<dbReference type="Gene3D" id="1.10.418.70">
    <property type="entry name" value="Intraflagellar transport protein 81, N-terminal domain"/>
    <property type="match status" value="1"/>
</dbReference>
<dbReference type="GO" id="GO:0030992">
    <property type="term" value="C:intraciliary transport particle B"/>
    <property type="evidence" value="ECO:0007669"/>
    <property type="project" value="InterPro"/>
</dbReference>
<keyword evidence="7" id="KW-0007">Acetylation</keyword>
<evidence type="ECO:0000256" key="2">
    <source>
        <dbReference type="ARBA" id="ARBA00022490"/>
    </source>
</evidence>
<evidence type="ECO:0000259" key="18">
    <source>
        <dbReference type="Pfam" id="PF18383"/>
    </source>
</evidence>
<dbReference type="GO" id="GO:0060271">
    <property type="term" value="P:cilium assembly"/>
    <property type="evidence" value="ECO:0007669"/>
    <property type="project" value="InterPro"/>
</dbReference>
<evidence type="ECO:0000256" key="6">
    <source>
        <dbReference type="ARBA" id="ARBA00022871"/>
    </source>
</evidence>
<dbReference type="Pfam" id="PF18383">
    <property type="entry name" value="IFT81_CH"/>
    <property type="match status" value="1"/>
</dbReference>
<dbReference type="EMBL" id="OE840928">
    <property type="protein sequence ID" value="CAD7593289.1"/>
    <property type="molecule type" value="Genomic_DNA"/>
</dbReference>
<evidence type="ECO:0000256" key="11">
    <source>
        <dbReference type="ARBA" id="ARBA00023273"/>
    </source>
</evidence>
<dbReference type="GO" id="GO:0007283">
    <property type="term" value="P:spermatogenesis"/>
    <property type="evidence" value="ECO:0007669"/>
    <property type="project" value="UniProtKB-KW"/>
</dbReference>
<keyword evidence="3" id="KW-0597">Phosphoprotein</keyword>
<dbReference type="AlphaFoldDB" id="A0A7R9JXM0"/>
<dbReference type="GO" id="GO:0036064">
    <property type="term" value="C:ciliary basal body"/>
    <property type="evidence" value="ECO:0007669"/>
    <property type="project" value="TreeGrafter"/>
</dbReference>
<evidence type="ECO:0000256" key="14">
    <source>
        <dbReference type="ARBA" id="ARBA00073058"/>
    </source>
</evidence>
<keyword evidence="4" id="KW-0221">Differentiation</keyword>
<feature type="domain" description="IFT81 calponin homology" evidence="18">
    <location>
        <begin position="3"/>
        <end position="125"/>
    </location>
</feature>
<evidence type="ECO:0000256" key="7">
    <source>
        <dbReference type="ARBA" id="ARBA00022990"/>
    </source>
</evidence>
<dbReference type="InterPro" id="IPR041146">
    <property type="entry name" value="IFT81_CH"/>
</dbReference>
<protein>
    <recommendedName>
        <fullName evidence="14">Intraflagellar transport protein 81 homolog</fullName>
    </recommendedName>
    <alternativeName>
        <fullName evidence="15">Carnitine deficiency-associated protein expressed in ventricle 1</fullName>
    </alternativeName>
</protein>
<keyword evidence="6" id="KW-0744">Spermatogenesis</keyword>
<organism evidence="19">
    <name type="scientific">Timema genevievae</name>
    <name type="common">Walking stick</name>
    <dbReference type="NCBI Taxonomy" id="629358"/>
    <lineage>
        <taxon>Eukaryota</taxon>
        <taxon>Metazoa</taxon>
        <taxon>Ecdysozoa</taxon>
        <taxon>Arthropoda</taxon>
        <taxon>Hexapoda</taxon>
        <taxon>Insecta</taxon>
        <taxon>Pterygota</taxon>
        <taxon>Neoptera</taxon>
        <taxon>Polyneoptera</taxon>
        <taxon>Phasmatodea</taxon>
        <taxon>Timematodea</taxon>
        <taxon>Timematoidea</taxon>
        <taxon>Timematidae</taxon>
        <taxon>Timema</taxon>
    </lineage>
</organism>
<reference evidence="19" key="1">
    <citation type="submission" date="2020-11" db="EMBL/GenBank/DDBJ databases">
        <authorList>
            <person name="Tran Van P."/>
        </authorList>
    </citation>
    <scope>NUCLEOTIDE SEQUENCE</scope>
</reference>
<accession>A0A7R9JXM0</accession>